<dbReference type="Proteomes" id="UP001330016">
    <property type="component" value="Unassembled WGS sequence"/>
</dbReference>
<accession>A0ABU7SY19</accession>
<proteinExistence type="predicted"/>
<organism evidence="1 2">
    <name type="scientific">Schleiferilactobacillus harbinensis</name>
    <dbReference type="NCBI Taxonomy" id="304207"/>
    <lineage>
        <taxon>Bacteria</taxon>
        <taxon>Bacillati</taxon>
        <taxon>Bacillota</taxon>
        <taxon>Bacilli</taxon>
        <taxon>Lactobacillales</taxon>
        <taxon>Lactobacillaceae</taxon>
        <taxon>Schleiferilactobacillus</taxon>
    </lineage>
</organism>
<sequence>MKKIKIGDNIHCPATGNMAWPFTAKVLKRYENSYLVAIIAFDPRDRWNVQELVGKTVIAKKACKRLEYDAGAPKQYLATGYVKRQR</sequence>
<comment type="caution">
    <text evidence="1">The sequence shown here is derived from an EMBL/GenBank/DDBJ whole genome shotgun (WGS) entry which is preliminary data.</text>
</comment>
<dbReference type="RefSeq" id="WP_331243484.1">
    <property type="nucleotide sequence ID" value="NZ_JAQSGJ010000011.1"/>
</dbReference>
<evidence type="ECO:0000313" key="1">
    <source>
        <dbReference type="EMBL" id="MEE6715259.1"/>
    </source>
</evidence>
<keyword evidence="2" id="KW-1185">Reference proteome</keyword>
<dbReference type="EMBL" id="JAQSGK010000011">
    <property type="protein sequence ID" value="MEE6715259.1"/>
    <property type="molecule type" value="Genomic_DNA"/>
</dbReference>
<reference evidence="1 2" key="1">
    <citation type="submission" date="2023-02" db="EMBL/GenBank/DDBJ databases">
        <title>The predominant lactic acid bacteria and yeasts involved in the spontaneous fermentation of millet during the production of the traditional porridge Hausa koko in Ghana.</title>
        <authorList>
            <person name="Atter A."/>
            <person name="Diaz M."/>
        </authorList>
    </citation>
    <scope>NUCLEOTIDE SEQUENCE [LARGE SCALE GENOMIC DNA]</scope>
    <source>
        <strain evidence="1 2">FI11640</strain>
    </source>
</reference>
<name>A0ABU7SY19_9LACO</name>
<evidence type="ECO:0000313" key="2">
    <source>
        <dbReference type="Proteomes" id="UP001330016"/>
    </source>
</evidence>
<protein>
    <submittedName>
        <fullName evidence="1">Uncharacterized protein</fullName>
    </submittedName>
</protein>
<gene>
    <name evidence="1" type="ORF">PS435_05235</name>
</gene>